<dbReference type="InterPro" id="IPR015424">
    <property type="entry name" value="PyrdxlP-dep_Trfase"/>
</dbReference>
<gene>
    <name evidence="7" type="ORF">ACFP1K_35935</name>
</gene>
<organism evidence="7 8">
    <name type="scientific">Sphaerisporangium aureirubrum</name>
    <dbReference type="NCBI Taxonomy" id="1544736"/>
    <lineage>
        <taxon>Bacteria</taxon>
        <taxon>Bacillati</taxon>
        <taxon>Actinomycetota</taxon>
        <taxon>Actinomycetes</taxon>
        <taxon>Streptosporangiales</taxon>
        <taxon>Streptosporangiaceae</taxon>
        <taxon>Sphaerisporangium</taxon>
    </lineage>
</organism>
<reference evidence="8" key="1">
    <citation type="journal article" date="2019" name="Int. J. Syst. Evol. Microbiol.">
        <title>The Global Catalogue of Microorganisms (GCM) 10K type strain sequencing project: providing services to taxonomists for standard genome sequencing and annotation.</title>
        <authorList>
            <consortium name="The Broad Institute Genomics Platform"/>
            <consortium name="The Broad Institute Genome Sequencing Center for Infectious Disease"/>
            <person name="Wu L."/>
            <person name="Ma J."/>
        </authorList>
    </citation>
    <scope>NUCLEOTIDE SEQUENCE [LARGE SCALE GENOMIC DNA]</scope>
    <source>
        <strain evidence="8">JCM 30346</strain>
    </source>
</reference>
<evidence type="ECO:0000313" key="8">
    <source>
        <dbReference type="Proteomes" id="UP001596137"/>
    </source>
</evidence>
<evidence type="ECO:0000256" key="4">
    <source>
        <dbReference type="ARBA" id="ARBA00022898"/>
    </source>
</evidence>
<dbReference type="InterPro" id="IPR015422">
    <property type="entry name" value="PyrdxlP-dep_Trfase_small"/>
</dbReference>
<evidence type="ECO:0000256" key="1">
    <source>
        <dbReference type="ARBA" id="ARBA00001933"/>
    </source>
</evidence>
<dbReference type="PANTHER" id="PTHR45677">
    <property type="entry name" value="GLUTAMATE DECARBOXYLASE-RELATED"/>
    <property type="match status" value="1"/>
</dbReference>
<proteinExistence type="inferred from homology"/>
<comment type="caution">
    <text evidence="7">The sequence shown here is derived from an EMBL/GenBank/DDBJ whole genome shotgun (WGS) entry which is preliminary data.</text>
</comment>
<protein>
    <submittedName>
        <fullName evidence="7">Pyridoxal phosphate-dependent decarboxylase family protein</fullName>
    </submittedName>
</protein>
<dbReference type="Gene3D" id="3.90.1150.10">
    <property type="entry name" value="Aspartate Aminotransferase, domain 1"/>
    <property type="match status" value="1"/>
</dbReference>
<dbReference type="EMBL" id="JBHSRF010000094">
    <property type="protein sequence ID" value="MFC6086606.1"/>
    <property type="molecule type" value="Genomic_DNA"/>
</dbReference>
<keyword evidence="5 6" id="KW-0456">Lyase</keyword>
<evidence type="ECO:0000313" key="7">
    <source>
        <dbReference type="EMBL" id="MFC6086606.1"/>
    </source>
</evidence>
<keyword evidence="8" id="KW-1185">Reference proteome</keyword>
<dbReference type="Gene3D" id="3.40.640.10">
    <property type="entry name" value="Type I PLP-dependent aspartate aminotransferase-like (Major domain)"/>
    <property type="match status" value="1"/>
</dbReference>
<evidence type="ECO:0000256" key="6">
    <source>
        <dbReference type="RuleBase" id="RU000382"/>
    </source>
</evidence>
<comment type="similarity">
    <text evidence="2 6">Belongs to the group II decarboxylase family.</text>
</comment>
<evidence type="ECO:0000256" key="3">
    <source>
        <dbReference type="ARBA" id="ARBA00022793"/>
    </source>
</evidence>
<dbReference type="Pfam" id="PF00282">
    <property type="entry name" value="Pyridoxal_deC"/>
    <property type="match status" value="1"/>
</dbReference>
<evidence type="ECO:0000256" key="2">
    <source>
        <dbReference type="ARBA" id="ARBA00009533"/>
    </source>
</evidence>
<dbReference type="InterPro" id="IPR015421">
    <property type="entry name" value="PyrdxlP-dep_Trfase_major"/>
</dbReference>
<evidence type="ECO:0000256" key="5">
    <source>
        <dbReference type="ARBA" id="ARBA00023239"/>
    </source>
</evidence>
<name>A0ABW1NUC1_9ACTN</name>
<comment type="cofactor">
    <cofactor evidence="1 6">
        <name>pyridoxal 5'-phosphate</name>
        <dbReference type="ChEBI" id="CHEBI:597326"/>
    </cofactor>
</comment>
<dbReference type="Proteomes" id="UP001596137">
    <property type="component" value="Unassembled WGS sequence"/>
</dbReference>
<dbReference type="SUPFAM" id="SSF53383">
    <property type="entry name" value="PLP-dependent transferases"/>
    <property type="match status" value="1"/>
</dbReference>
<keyword evidence="3" id="KW-0210">Decarboxylase</keyword>
<dbReference type="RefSeq" id="WP_380761970.1">
    <property type="nucleotide sequence ID" value="NZ_JBHSRF010000094.1"/>
</dbReference>
<accession>A0ABW1NUC1</accession>
<dbReference type="PANTHER" id="PTHR45677:SF8">
    <property type="entry name" value="CYSTEINE SULFINIC ACID DECARBOXYLASE"/>
    <property type="match status" value="1"/>
</dbReference>
<dbReference type="InterPro" id="IPR002129">
    <property type="entry name" value="PyrdxlP-dep_de-COase"/>
</dbReference>
<sequence length="525" mass="54637">MYTTRSTTYRPAGTRAGLADLRGLLNTALDILEEAAAGRAGPVAPGGPRAAREAAGRVLAGPLLPDGPADPVAVLHELVRPYAEWAVDVTHPAALARMQPPPTAAAATAELVAATLNQSLHAWESGPFALELDRWVVARLAELVGYGAGAGGTLTSGGSVSNLMALTAARDDVIAAARGRYVFQEGLIDIGVQPVILAPKGIHFSVARAARLLGVGEDHVLTVPVDRHGRMIPEEADRILGSLPGLPGDQVAVALVACAGSTDLGVVDPLPEVAEVARRHGVWLHADAAYGGGALFSERLRPMLDGLALADSVTLDLHKFGWSPASSAALLVRREETLISFGLQPTTCLSADDDTCAGYIGLQNTSLQTTRRADALKIAVTMRTLGRAAMGAMVDACHDLARHAAARIAAEPRLELAAEPPLTAVLFRYLPAAPLDADAFNGALRRRVMEEGRALLARTHIDRGGGRTRVFLKLMLLNPGTTPGLLDQVLDMLLAVAAEQEAAELRALGLDPAAGAAREAAATGA</sequence>
<keyword evidence="4 6" id="KW-0663">Pyridoxal phosphate</keyword>